<keyword evidence="2" id="KW-0813">Transport</keyword>
<reference evidence="5 6" key="1">
    <citation type="submission" date="2017-10" db="EMBL/GenBank/DDBJ databases">
        <title>Sequencing the genomes of 1000 actinobacteria strains.</title>
        <authorList>
            <person name="Klenk H.-P."/>
        </authorList>
    </citation>
    <scope>NUCLEOTIDE SEQUENCE [LARGE SCALE GENOMIC DNA]</scope>
    <source>
        <strain evidence="5 6">DSM 15597</strain>
    </source>
</reference>
<accession>A0A2A9CU71</accession>
<organism evidence="5 6">
    <name type="scientific">Propionicimonas paludicola</name>
    <dbReference type="NCBI Taxonomy" id="185243"/>
    <lineage>
        <taxon>Bacteria</taxon>
        <taxon>Bacillati</taxon>
        <taxon>Actinomycetota</taxon>
        <taxon>Actinomycetes</taxon>
        <taxon>Propionibacteriales</taxon>
        <taxon>Nocardioidaceae</taxon>
        <taxon>Propionicimonas</taxon>
    </lineage>
</organism>
<sequence>MTAQRRTRRWRVAAIGLAAGLVLPLAACAGPAQQPQASGPTHITFWNWYQGSDGPTVEALVKKFNESQSKVVVDMTIMPKDTMIQKLLPAYASGDGPTLIAVGHEMTTQYITKKVVQPIDDFYGEGKLDKSVLPKATIDATTYDGKLYGAPMSAAPLMLYYNKTLFAKAGVNPPTTLTEMAEAAKKITVYKEGENTTNIYGLAQGMFSGIHSWTAYFRNDGGGYVSEDRKKSILDSPENIKVLNYWTDLFRNSHISPIGISVPDAQALFAAGRAGMVIDGPWGAGNYKKSGVDFGVVAFPKGSVTQTTMIVGTPILVASGISDAQRQASLEFLKFWNSTESQTTWAVKSGYPPTRSDIPMADLSANPVPEMFTKAVGAESHMRGVVNFQTILDDVVNPAIQKVMNGQGTAEEVLPEASKQLQALLG</sequence>
<protein>
    <submittedName>
        <fullName evidence="5">Carbohydrate ABC transporter substrate-binding protein (CUT1 family)</fullName>
    </submittedName>
</protein>
<keyword evidence="6" id="KW-1185">Reference proteome</keyword>
<comment type="similarity">
    <text evidence="1">Belongs to the bacterial solute-binding protein 1 family.</text>
</comment>
<proteinExistence type="inferred from homology"/>
<dbReference type="PANTHER" id="PTHR30061:SF50">
    <property type="entry name" value="MALTOSE_MALTODEXTRIN-BINDING PERIPLASMIC PROTEIN"/>
    <property type="match status" value="1"/>
</dbReference>
<dbReference type="RefSeq" id="WP_098461388.1">
    <property type="nucleotide sequence ID" value="NZ_PDJC01000001.1"/>
</dbReference>
<evidence type="ECO:0000256" key="1">
    <source>
        <dbReference type="ARBA" id="ARBA00008520"/>
    </source>
</evidence>
<feature type="chain" id="PRO_5011998589" evidence="4">
    <location>
        <begin position="30"/>
        <end position="426"/>
    </location>
</feature>
<comment type="caution">
    <text evidence="5">The sequence shown here is derived from an EMBL/GenBank/DDBJ whole genome shotgun (WGS) entry which is preliminary data.</text>
</comment>
<dbReference type="OrthoDB" id="3171346at2"/>
<evidence type="ECO:0000256" key="3">
    <source>
        <dbReference type="ARBA" id="ARBA00022729"/>
    </source>
</evidence>
<dbReference type="GO" id="GO:0042956">
    <property type="term" value="P:maltodextrin transmembrane transport"/>
    <property type="evidence" value="ECO:0007669"/>
    <property type="project" value="TreeGrafter"/>
</dbReference>
<dbReference type="Gene3D" id="3.40.190.10">
    <property type="entry name" value="Periplasmic binding protein-like II"/>
    <property type="match status" value="1"/>
</dbReference>
<feature type="signal peptide" evidence="4">
    <location>
        <begin position="1"/>
        <end position="29"/>
    </location>
</feature>
<dbReference type="GO" id="GO:0055052">
    <property type="term" value="C:ATP-binding cassette (ABC) transporter complex, substrate-binding subunit-containing"/>
    <property type="evidence" value="ECO:0007669"/>
    <property type="project" value="TreeGrafter"/>
</dbReference>
<dbReference type="Pfam" id="PF13416">
    <property type="entry name" value="SBP_bac_8"/>
    <property type="match status" value="1"/>
</dbReference>
<dbReference type="InterPro" id="IPR006059">
    <property type="entry name" value="SBP"/>
</dbReference>
<evidence type="ECO:0000256" key="4">
    <source>
        <dbReference type="SAM" id="SignalP"/>
    </source>
</evidence>
<dbReference type="CDD" id="cd14748">
    <property type="entry name" value="PBP2_UgpB"/>
    <property type="match status" value="1"/>
</dbReference>
<keyword evidence="3 4" id="KW-0732">Signal</keyword>
<evidence type="ECO:0000313" key="5">
    <source>
        <dbReference type="EMBL" id="PFG17997.1"/>
    </source>
</evidence>
<dbReference type="GO" id="GO:1901982">
    <property type="term" value="F:maltose binding"/>
    <property type="evidence" value="ECO:0007669"/>
    <property type="project" value="TreeGrafter"/>
</dbReference>
<dbReference type="AlphaFoldDB" id="A0A2A9CU71"/>
<dbReference type="EMBL" id="PDJC01000001">
    <property type="protein sequence ID" value="PFG17997.1"/>
    <property type="molecule type" value="Genomic_DNA"/>
</dbReference>
<dbReference type="Proteomes" id="UP000226079">
    <property type="component" value="Unassembled WGS sequence"/>
</dbReference>
<evidence type="ECO:0000313" key="6">
    <source>
        <dbReference type="Proteomes" id="UP000226079"/>
    </source>
</evidence>
<gene>
    <name evidence="5" type="ORF">ATK74_2577</name>
</gene>
<dbReference type="GO" id="GO:0015768">
    <property type="term" value="P:maltose transport"/>
    <property type="evidence" value="ECO:0007669"/>
    <property type="project" value="TreeGrafter"/>
</dbReference>
<dbReference type="PANTHER" id="PTHR30061">
    <property type="entry name" value="MALTOSE-BINDING PERIPLASMIC PROTEIN"/>
    <property type="match status" value="1"/>
</dbReference>
<dbReference type="SUPFAM" id="SSF53850">
    <property type="entry name" value="Periplasmic binding protein-like II"/>
    <property type="match status" value="1"/>
</dbReference>
<evidence type="ECO:0000256" key="2">
    <source>
        <dbReference type="ARBA" id="ARBA00022448"/>
    </source>
</evidence>
<name>A0A2A9CU71_9ACTN</name>